<reference evidence="3" key="1">
    <citation type="submission" date="2017-02" db="UniProtKB">
        <authorList>
            <consortium name="WormBaseParasite"/>
        </authorList>
    </citation>
    <scope>IDENTIFICATION</scope>
</reference>
<keyword evidence="2" id="KW-1185">Reference proteome</keyword>
<dbReference type="EMBL" id="UYYA01003874">
    <property type="protein sequence ID" value="VDM57082.1"/>
    <property type="molecule type" value="Genomic_DNA"/>
</dbReference>
<name>A0A0R3PL92_ANGCS</name>
<sequence>MLIALSSRISISVADFYGYAMDPQAFRIGFGKRFEGFKIDPHQFRMSFGKRGVSLIESSTKPVASMHTNAAVVFHPSSRNLCRPTPFVLLLNCNMNQVEYVYVFIYAHVVFQQ</sequence>
<organism evidence="3">
    <name type="scientific">Angiostrongylus costaricensis</name>
    <name type="common">Nematode worm</name>
    <dbReference type="NCBI Taxonomy" id="334426"/>
    <lineage>
        <taxon>Eukaryota</taxon>
        <taxon>Metazoa</taxon>
        <taxon>Ecdysozoa</taxon>
        <taxon>Nematoda</taxon>
        <taxon>Chromadorea</taxon>
        <taxon>Rhabditida</taxon>
        <taxon>Rhabditina</taxon>
        <taxon>Rhabditomorpha</taxon>
        <taxon>Strongyloidea</taxon>
        <taxon>Metastrongylidae</taxon>
        <taxon>Angiostrongylus</taxon>
    </lineage>
</organism>
<gene>
    <name evidence="1" type="ORF">ACOC_LOCUS5497</name>
</gene>
<evidence type="ECO:0000313" key="1">
    <source>
        <dbReference type="EMBL" id="VDM57082.1"/>
    </source>
</evidence>
<dbReference type="WBParaSite" id="ACOC_0000549601-mRNA-1">
    <property type="protein sequence ID" value="ACOC_0000549601-mRNA-1"/>
    <property type="gene ID" value="ACOC_0000549601"/>
</dbReference>
<reference evidence="1 2" key="2">
    <citation type="submission" date="2018-11" db="EMBL/GenBank/DDBJ databases">
        <authorList>
            <consortium name="Pathogen Informatics"/>
        </authorList>
    </citation>
    <scope>NUCLEOTIDE SEQUENCE [LARGE SCALE GENOMIC DNA]</scope>
    <source>
        <strain evidence="1 2">Costa Rica</strain>
    </source>
</reference>
<dbReference type="OrthoDB" id="5789685at2759"/>
<accession>A0A0R3PL92</accession>
<dbReference type="Proteomes" id="UP000267027">
    <property type="component" value="Unassembled WGS sequence"/>
</dbReference>
<evidence type="ECO:0000313" key="2">
    <source>
        <dbReference type="Proteomes" id="UP000267027"/>
    </source>
</evidence>
<dbReference type="AlphaFoldDB" id="A0A0R3PL92"/>
<protein>
    <submittedName>
        <fullName evidence="3">KTSC domain-containing protein</fullName>
    </submittedName>
</protein>
<evidence type="ECO:0000313" key="3">
    <source>
        <dbReference type="WBParaSite" id="ACOC_0000549601-mRNA-1"/>
    </source>
</evidence>
<proteinExistence type="predicted"/>